<evidence type="ECO:0000256" key="10">
    <source>
        <dbReference type="RuleBase" id="RU003615"/>
    </source>
</evidence>
<evidence type="ECO:0000256" key="1">
    <source>
        <dbReference type="ARBA" id="ARBA00000548"/>
    </source>
</evidence>
<comment type="cofactor">
    <cofactor evidence="3">
        <name>chloride</name>
        <dbReference type="ChEBI" id="CHEBI:17996"/>
    </cofactor>
</comment>
<dbReference type="InterPro" id="IPR006046">
    <property type="entry name" value="Alpha_amylase"/>
</dbReference>
<dbReference type="InterPro" id="IPR006047">
    <property type="entry name" value="GH13_cat_dom"/>
</dbReference>
<dbReference type="GO" id="GO:0004556">
    <property type="term" value="F:alpha-amylase activity"/>
    <property type="evidence" value="ECO:0007669"/>
    <property type="project" value="UniProtKB-UniRule"/>
</dbReference>
<sequence>MTLVADVNIGGILTYIMYMYLTASSFHVLRRETKLLNIGGVHVSVSDASPEILDLQKGYAYKDPHCAGSRHGIVHLFEWKWSDIAAECERFLGPYGFCGVQTSPASENRMVTSPDRPWWERYQPVSYKMTTRSGSEQDFRDMVSRCAAQGVRIYVDVVLNHMTGSGGKGTGTAGTYFDADSLQFPGVPYGPTDFNSDKCFTGDGSIHNYNNAEEIRNCNLVSLLDLKLAKSYVRDKVTQYLNHLVDLGVAGFRVDAAKHMWPGDLTVIMGKVKDVQLGGRPFVVQEVIDMGNEAVAGTEYLSSGRITNFKFGAELARVFR</sequence>
<evidence type="ECO:0000313" key="14">
    <source>
        <dbReference type="EMBL" id="GFR61967.1"/>
    </source>
</evidence>
<dbReference type="InterPro" id="IPR017853">
    <property type="entry name" value="GH"/>
</dbReference>
<dbReference type="Gene3D" id="3.20.20.80">
    <property type="entry name" value="Glycosidases"/>
    <property type="match status" value="1"/>
</dbReference>
<dbReference type="EMBL" id="BMAT01010863">
    <property type="protein sequence ID" value="GFR61967.1"/>
    <property type="molecule type" value="Genomic_DNA"/>
</dbReference>
<feature type="transmembrane region" description="Helical" evidence="12">
    <location>
        <begin position="12"/>
        <end position="29"/>
    </location>
</feature>
<evidence type="ECO:0000256" key="8">
    <source>
        <dbReference type="ARBA" id="ARBA00023277"/>
    </source>
</evidence>
<keyword evidence="12" id="KW-1133">Transmembrane helix</keyword>
<keyword evidence="12" id="KW-0812">Transmembrane</keyword>
<evidence type="ECO:0000313" key="15">
    <source>
        <dbReference type="Proteomes" id="UP000762676"/>
    </source>
</evidence>
<evidence type="ECO:0000256" key="2">
    <source>
        <dbReference type="ARBA" id="ARBA00001913"/>
    </source>
</evidence>
<evidence type="ECO:0000259" key="13">
    <source>
        <dbReference type="SMART" id="SM00642"/>
    </source>
</evidence>
<dbReference type="PRINTS" id="PR00110">
    <property type="entry name" value="ALPHAAMYLASE"/>
</dbReference>
<organism evidence="14 15">
    <name type="scientific">Elysia marginata</name>
    <dbReference type="NCBI Taxonomy" id="1093978"/>
    <lineage>
        <taxon>Eukaryota</taxon>
        <taxon>Metazoa</taxon>
        <taxon>Spiralia</taxon>
        <taxon>Lophotrochozoa</taxon>
        <taxon>Mollusca</taxon>
        <taxon>Gastropoda</taxon>
        <taxon>Heterobranchia</taxon>
        <taxon>Euthyneura</taxon>
        <taxon>Panpulmonata</taxon>
        <taxon>Sacoglossa</taxon>
        <taxon>Placobranchoidea</taxon>
        <taxon>Plakobranchidae</taxon>
        <taxon>Elysia</taxon>
    </lineage>
</organism>
<keyword evidence="15" id="KW-1185">Reference proteome</keyword>
<evidence type="ECO:0000256" key="5">
    <source>
        <dbReference type="ARBA" id="ARBA00012595"/>
    </source>
</evidence>
<comment type="similarity">
    <text evidence="4 10">Belongs to the glycosyl hydrolase 13 family.</text>
</comment>
<evidence type="ECO:0000256" key="6">
    <source>
        <dbReference type="ARBA" id="ARBA00022801"/>
    </source>
</evidence>
<keyword evidence="8 11" id="KW-0119">Carbohydrate metabolism</keyword>
<proteinExistence type="inferred from homology"/>
<protein>
    <recommendedName>
        <fullName evidence="5 11">Alpha-amylase</fullName>
        <ecNumber evidence="5 11">3.2.1.1</ecNumber>
    </recommendedName>
</protein>
<dbReference type="Proteomes" id="UP000762676">
    <property type="component" value="Unassembled WGS sequence"/>
</dbReference>
<keyword evidence="12" id="KW-0472">Membrane</keyword>
<dbReference type="GO" id="GO:0043169">
    <property type="term" value="F:cation binding"/>
    <property type="evidence" value="ECO:0007669"/>
    <property type="project" value="InterPro"/>
</dbReference>
<dbReference type="SUPFAM" id="SSF51445">
    <property type="entry name" value="(Trans)glycosidases"/>
    <property type="match status" value="1"/>
</dbReference>
<dbReference type="EC" id="3.2.1.1" evidence="5 11"/>
<gene>
    <name evidence="14" type="ORF">ElyMa_005444000</name>
</gene>
<dbReference type="PANTHER" id="PTHR43447">
    <property type="entry name" value="ALPHA-AMYLASE"/>
    <property type="match status" value="1"/>
</dbReference>
<comment type="cofactor">
    <cofactor evidence="2">
        <name>Ca(2+)</name>
        <dbReference type="ChEBI" id="CHEBI:29108"/>
    </cofactor>
</comment>
<dbReference type="SMART" id="SM00642">
    <property type="entry name" value="Aamy"/>
    <property type="match status" value="1"/>
</dbReference>
<comment type="caution">
    <text evidence="14">The sequence shown here is derived from an EMBL/GenBank/DDBJ whole genome shotgun (WGS) entry which is preliminary data.</text>
</comment>
<evidence type="ECO:0000256" key="3">
    <source>
        <dbReference type="ARBA" id="ARBA00001923"/>
    </source>
</evidence>
<dbReference type="GO" id="GO:0005975">
    <property type="term" value="P:carbohydrate metabolic process"/>
    <property type="evidence" value="ECO:0007669"/>
    <property type="project" value="InterPro"/>
</dbReference>
<name>A0AAV4EML9_9GAST</name>
<dbReference type="AlphaFoldDB" id="A0AAV4EML9"/>
<evidence type="ECO:0000256" key="9">
    <source>
        <dbReference type="ARBA" id="ARBA00023295"/>
    </source>
</evidence>
<keyword evidence="9 11" id="KW-0326">Glycosidase</keyword>
<dbReference type="Pfam" id="PF00128">
    <property type="entry name" value="Alpha-amylase"/>
    <property type="match status" value="1"/>
</dbReference>
<keyword evidence="7" id="KW-0868">Chloride</keyword>
<evidence type="ECO:0000256" key="4">
    <source>
        <dbReference type="ARBA" id="ARBA00008061"/>
    </source>
</evidence>
<keyword evidence="6 11" id="KW-0378">Hydrolase</keyword>
<comment type="catalytic activity">
    <reaction evidence="1 11">
        <text>Endohydrolysis of (1-&gt;4)-alpha-D-glucosidic linkages in polysaccharides containing three or more (1-&gt;4)-alpha-linked D-glucose units.</text>
        <dbReference type="EC" id="3.2.1.1"/>
    </reaction>
</comment>
<feature type="domain" description="Glycosyl hydrolase family 13 catalytic" evidence="13">
    <location>
        <begin position="71"/>
        <end position="320"/>
    </location>
</feature>
<evidence type="ECO:0000256" key="12">
    <source>
        <dbReference type="SAM" id="Phobius"/>
    </source>
</evidence>
<accession>A0AAV4EML9</accession>
<reference evidence="14 15" key="1">
    <citation type="journal article" date="2021" name="Elife">
        <title>Chloroplast acquisition without the gene transfer in kleptoplastic sea slugs, Plakobranchus ocellatus.</title>
        <authorList>
            <person name="Maeda T."/>
            <person name="Takahashi S."/>
            <person name="Yoshida T."/>
            <person name="Shimamura S."/>
            <person name="Takaki Y."/>
            <person name="Nagai Y."/>
            <person name="Toyoda A."/>
            <person name="Suzuki Y."/>
            <person name="Arimoto A."/>
            <person name="Ishii H."/>
            <person name="Satoh N."/>
            <person name="Nishiyama T."/>
            <person name="Hasebe M."/>
            <person name="Maruyama T."/>
            <person name="Minagawa J."/>
            <person name="Obokata J."/>
            <person name="Shigenobu S."/>
        </authorList>
    </citation>
    <scope>NUCLEOTIDE SEQUENCE [LARGE SCALE GENOMIC DNA]</scope>
</reference>
<evidence type="ECO:0000256" key="7">
    <source>
        <dbReference type="ARBA" id="ARBA00023214"/>
    </source>
</evidence>
<evidence type="ECO:0000256" key="11">
    <source>
        <dbReference type="RuleBase" id="RU361134"/>
    </source>
</evidence>